<comment type="subcellular location">
    <subcellularLocation>
        <location evidence="1">Membrane</location>
        <topology evidence="1">Multi-pass membrane protein</topology>
    </subcellularLocation>
</comment>
<evidence type="ECO:0000313" key="8">
    <source>
        <dbReference type="EMBL" id="KAK7723264.1"/>
    </source>
</evidence>
<evidence type="ECO:0000256" key="4">
    <source>
        <dbReference type="ARBA" id="ARBA00022989"/>
    </source>
</evidence>
<dbReference type="InterPro" id="IPR007568">
    <property type="entry name" value="RTA1"/>
</dbReference>
<dbReference type="Gene3D" id="1.10.150.240">
    <property type="entry name" value="Putative phosphatase, domain 2"/>
    <property type="match status" value="1"/>
</dbReference>
<organism evidence="8 9">
    <name type="scientific">Diaporthe eres</name>
    <name type="common">Phomopsis oblonga</name>
    <dbReference type="NCBI Taxonomy" id="83184"/>
    <lineage>
        <taxon>Eukaryota</taxon>
        <taxon>Fungi</taxon>
        <taxon>Dikarya</taxon>
        <taxon>Ascomycota</taxon>
        <taxon>Pezizomycotina</taxon>
        <taxon>Sordariomycetes</taxon>
        <taxon>Sordariomycetidae</taxon>
        <taxon>Diaporthales</taxon>
        <taxon>Diaporthaceae</taxon>
        <taxon>Diaporthe</taxon>
        <taxon>Diaporthe eres species complex</taxon>
    </lineage>
</organism>
<accession>A0ABR1P1A4</accession>
<comment type="caution">
    <text evidence="8">The sequence shown here is derived from an EMBL/GenBank/DDBJ whole genome shotgun (WGS) entry which is preliminary data.</text>
</comment>
<evidence type="ECO:0000256" key="7">
    <source>
        <dbReference type="SAM" id="Phobius"/>
    </source>
</evidence>
<sequence length="532" mass="57750">MPDHGPQALKGIKALTFDVFGTVVDWRRPVEAALSAALRSNQRPYHSAPPPSTEDEAAERAEAEARARALTDADIAALAQEWRNSYMHFTRGFRPGTDPWKDVDAHHHDSLVELLRRYGLSGVLDAAGVRELSLVWHRLTPWPDSAAGLRALGSGGSGDGGSAGLGLVTATLSNGNRSLLADLGAFGGLGFGRLFSAEDFGAYKPDPGVYLGAAERLGVGPGEVAMVAAHLGDLDAARRLGLRTVYVERDGEEDWEVGGGRYEAAKGWVDLWVGVDEGGFVEISVQILLLKLLFTTYSNMLILGIDVAIGAKESPDWTLGPYIVQSLLLLLGPTIYAATIYMVLGRLIRLLEADKHSLIRPSWLTKFFLTGDVISIAAQGLGGSMLASADNQGERDKGEIIIIVGLAVQILFFGLFMVSTLVFHRRISRDPTQRSMVINVPWRRLLVVLYATSLLILVRSVFRVIEYIMGHDGVLQSKEIFIYVFDILLMAGVAVIFNVFHPSQVLTAPEKERVSSSDSEMQLGGYGPVRSV</sequence>
<gene>
    <name evidence="8" type="ORF">SLS63_008917</name>
</gene>
<dbReference type="InterPro" id="IPR023214">
    <property type="entry name" value="HAD_sf"/>
</dbReference>
<comment type="similarity">
    <text evidence="2">Belongs to the HAD-like hydrolase superfamily. S-2-haloalkanoic acid dehalogenase family.</text>
</comment>
<dbReference type="NCBIfam" id="TIGR01493">
    <property type="entry name" value="HAD-SF-IA-v2"/>
    <property type="match status" value="1"/>
</dbReference>
<evidence type="ECO:0000256" key="1">
    <source>
        <dbReference type="ARBA" id="ARBA00004141"/>
    </source>
</evidence>
<dbReference type="InterPro" id="IPR006439">
    <property type="entry name" value="HAD-SF_hydro_IA"/>
</dbReference>
<feature type="transmembrane region" description="Helical" evidence="7">
    <location>
        <begin position="322"/>
        <end position="344"/>
    </location>
</feature>
<evidence type="ECO:0000256" key="6">
    <source>
        <dbReference type="SAM" id="MobiDB-lite"/>
    </source>
</evidence>
<keyword evidence="9" id="KW-1185">Reference proteome</keyword>
<feature type="region of interest" description="Disordered" evidence="6">
    <location>
        <begin position="511"/>
        <end position="532"/>
    </location>
</feature>
<dbReference type="InterPro" id="IPR036412">
    <property type="entry name" value="HAD-like_sf"/>
</dbReference>
<feature type="transmembrane region" description="Helical" evidence="7">
    <location>
        <begin position="364"/>
        <end position="388"/>
    </location>
</feature>
<feature type="transmembrane region" description="Helical" evidence="7">
    <location>
        <begin position="445"/>
        <end position="465"/>
    </location>
</feature>
<dbReference type="PANTHER" id="PTHR31465:SF35">
    <property type="entry name" value="RTA1 DOMAIN PROTEIN-RELATED"/>
    <property type="match status" value="1"/>
</dbReference>
<evidence type="ECO:0000256" key="3">
    <source>
        <dbReference type="ARBA" id="ARBA00022692"/>
    </source>
</evidence>
<protein>
    <submittedName>
        <fullName evidence="8">Uncharacterized protein</fullName>
    </submittedName>
</protein>
<evidence type="ECO:0000256" key="5">
    <source>
        <dbReference type="ARBA" id="ARBA00023136"/>
    </source>
</evidence>
<dbReference type="Pfam" id="PF00702">
    <property type="entry name" value="Hydrolase"/>
    <property type="match status" value="1"/>
</dbReference>
<keyword evidence="5 7" id="KW-0472">Membrane</keyword>
<dbReference type="PANTHER" id="PTHR31465">
    <property type="entry name" value="PROTEIN RTA1-RELATED"/>
    <property type="match status" value="1"/>
</dbReference>
<dbReference type="InterPro" id="IPR006328">
    <property type="entry name" value="2-HAD"/>
</dbReference>
<feature type="transmembrane region" description="Helical" evidence="7">
    <location>
        <begin position="400"/>
        <end position="424"/>
    </location>
</feature>
<keyword evidence="3 7" id="KW-0812">Transmembrane</keyword>
<dbReference type="NCBIfam" id="TIGR01428">
    <property type="entry name" value="HAD_type_II"/>
    <property type="match status" value="1"/>
</dbReference>
<dbReference type="InterPro" id="IPR023198">
    <property type="entry name" value="PGP-like_dom2"/>
</dbReference>
<feature type="region of interest" description="Disordered" evidence="6">
    <location>
        <begin position="40"/>
        <end position="64"/>
    </location>
</feature>
<dbReference type="EMBL" id="JAKNSF020000061">
    <property type="protein sequence ID" value="KAK7723264.1"/>
    <property type="molecule type" value="Genomic_DNA"/>
</dbReference>
<name>A0ABR1P1A4_DIAER</name>
<dbReference type="SUPFAM" id="SSF56784">
    <property type="entry name" value="HAD-like"/>
    <property type="match status" value="1"/>
</dbReference>
<evidence type="ECO:0000313" key="9">
    <source>
        <dbReference type="Proteomes" id="UP001430848"/>
    </source>
</evidence>
<dbReference type="Proteomes" id="UP001430848">
    <property type="component" value="Unassembled WGS sequence"/>
</dbReference>
<dbReference type="Pfam" id="PF04479">
    <property type="entry name" value="RTA1"/>
    <property type="match status" value="1"/>
</dbReference>
<feature type="transmembrane region" description="Helical" evidence="7">
    <location>
        <begin position="288"/>
        <end position="310"/>
    </location>
</feature>
<dbReference type="Gene3D" id="3.40.50.1000">
    <property type="entry name" value="HAD superfamily/HAD-like"/>
    <property type="match status" value="1"/>
</dbReference>
<evidence type="ECO:0000256" key="2">
    <source>
        <dbReference type="ARBA" id="ARBA00008106"/>
    </source>
</evidence>
<proteinExistence type="inferred from homology"/>
<keyword evidence="4 7" id="KW-1133">Transmembrane helix</keyword>
<feature type="transmembrane region" description="Helical" evidence="7">
    <location>
        <begin position="480"/>
        <end position="500"/>
    </location>
</feature>
<reference evidence="8 9" key="1">
    <citation type="submission" date="2024-02" db="EMBL/GenBank/DDBJ databases">
        <title>De novo assembly and annotation of 12 fungi associated with fruit tree decline syndrome in Ontario, Canada.</title>
        <authorList>
            <person name="Sulman M."/>
            <person name="Ellouze W."/>
            <person name="Ilyukhin E."/>
        </authorList>
    </citation>
    <scope>NUCLEOTIDE SEQUENCE [LARGE SCALE GENOMIC DNA]</scope>
    <source>
        <strain evidence="8 9">M169</strain>
    </source>
</reference>